<dbReference type="PANTHER" id="PTHR12231">
    <property type="entry name" value="CTX-RELATED TYPE I TRANSMEMBRANE PROTEIN"/>
    <property type="match status" value="1"/>
</dbReference>
<sequence length="300" mass="34029">MCQVNTDPMKSRKVFLEVVVPPDIISTGTSTDTTVVENKSATLECKARGVPKPTIQWKREDGGEIIIRNANNEKNKTLVYEGESLHLPKVTRNEMGTYLCIASNGIPPAVSQRVQLTVNFHPLIQVPNQLVGAPLGKTVDLHCISEAYPRPINYWEKEDTPENQMVVHDRKKYEIYENSTNEYTFHMTLQLKKLKKRDYGAYKCISKNSIGGSEGLIRIYEMDPATIAQTKPIEKDFSNNVIDSSDNEIYDEDMEEEEDSLTFKNKTKKLIRPEKSASSNSNHPFGVVLTFLSIFWHSVL</sequence>
<keyword evidence="7" id="KW-0325">Glycoprotein</keyword>
<comment type="caution">
    <text evidence="10">The sequence shown here is derived from an EMBL/GenBank/DDBJ whole genome shotgun (WGS) entry which is preliminary data.</text>
</comment>
<feature type="domain" description="Ig-like" evidence="9">
    <location>
        <begin position="22"/>
        <end position="117"/>
    </location>
</feature>
<dbReference type="InterPro" id="IPR013783">
    <property type="entry name" value="Ig-like_fold"/>
</dbReference>
<keyword evidence="5" id="KW-0472">Membrane</keyword>
<dbReference type="InterPro" id="IPR007110">
    <property type="entry name" value="Ig-like_dom"/>
</dbReference>
<evidence type="ECO:0000313" key="11">
    <source>
        <dbReference type="Proteomes" id="UP001367676"/>
    </source>
</evidence>
<keyword evidence="6" id="KW-1015">Disulfide bond</keyword>
<name>A0AAN9Y825_9HEMI</name>
<dbReference type="Gene3D" id="2.60.40.10">
    <property type="entry name" value="Immunoglobulins"/>
    <property type="match status" value="2"/>
</dbReference>
<keyword evidence="8" id="KW-0393">Immunoglobulin domain</keyword>
<keyword evidence="3" id="KW-0732">Signal</keyword>
<dbReference type="AlphaFoldDB" id="A0AAN9Y825"/>
<evidence type="ECO:0000313" key="10">
    <source>
        <dbReference type="EMBL" id="KAK7600980.1"/>
    </source>
</evidence>
<evidence type="ECO:0000256" key="1">
    <source>
        <dbReference type="ARBA" id="ARBA00004236"/>
    </source>
</evidence>
<evidence type="ECO:0000256" key="7">
    <source>
        <dbReference type="ARBA" id="ARBA00023180"/>
    </source>
</evidence>
<dbReference type="InterPro" id="IPR051170">
    <property type="entry name" value="Neural/epithelial_adhesion"/>
</dbReference>
<dbReference type="GO" id="GO:0043005">
    <property type="term" value="C:neuron projection"/>
    <property type="evidence" value="ECO:0007669"/>
    <property type="project" value="TreeGrafter"/>
</dbReference>
<keyword evidence="11" id="KW-1185">Reference proteome</keyword>
<evidence type="ECO:0000256" key="8">
    <source>
        <dbReference type="ARBA" id="ARBA00023319"/>
    </source>
</evidence>
<evidence type="ECO:0000256" key="2">
    <source>
        <dbReference type="ARBA" id="ARBA00022475"/>
    </source>
</evidence>
<accession>A0AAN9Y825</accession>
<dbReference type="EMBL" id="JBBCAQ010000010">
    <property type="protein sequence ID" value="KAK7600980.1"/>
    <property type="molecule type" value="Genomic_DNA"/>
</dbReference>
<evidence type="ECO:0000256" key="4">
    <source>
        <dbReference type="ARBA" id="ARBA00022737"/>
    </source>
</evidence>
<comment type="subcellular location">
    <subcellularLocation>
        <location evidence="1">Cell membrane</location>
    </subcellularLocation>
</comment>
<dbReference type="InterPro" id="IPR036179">
    <property type="entry name" value="Ig-like_dom_sf"/>
</dbReference>
<organism evidence="10 11">
    <name type="scientific">Parthenolecanium corni</name>
    <dbReference type="NCBI Taxonomy" id="536013"/>
    <lineage>
        <taxon>Eukaryota</taxon>
        <taxon>Metazoa</taxon>
        <taxon>Ecdysozoa</taxon>
        <taxon>Arthropoda</taxon>
        <taxon>Hexapoda</taxon>
        <taxon>Insecta</taxon>
        <taxon>Pterygota</taxon>
        <taxon>Neoptera</taxon>
        <taxon>Paraneoptera</taxon>
        <taxon>Hemiptera</taxon>
        <taxon>Sternorrhyncha</taxon>
        <taxon>Coccoidea</taxon>
        <taxon>Coccidae</taxon>
        <taxon>Parthenolecanium</taxon>
    </lineage>
</organism>
<protein>
    <recommendedName>
        <fullName evidence="9">Ig-like domain-containing protein</fullName>
    </recommendedName>
</protein>
<dbReference type="PANTHER" id="PTHR12231:SF87">
    <property type="entry name" value="DPR-INTERACTING PROTEIN BETA, ISOFORM C"/>
    <property type="match status" value="1"/>
</dbReference>
<dbReference type="Pfam" id="PF13927">
    <property type="entry name" value="Ig_3"/>
    <property type="match status" value="2"/>
</dbReference>
<evidence type="ECO:0000256" key="6">
    <source>
        <dbReference type="ARBA" id="ARBA00023157"/>
    </source>
</evidence>
<dbReference type="SUPFAM" id="SSF48726">
    <property type="entry name" value="Immunoglobulin"/>
    <property type="match status" value="2"/>
</dbReference>
<dbReference type="SMART" id="SM00409">
    <property type="entry name" value="IG"/>
    <property type="match status" value="2"/>
</dbReference>
<keyword evidence="2" id="KW-1003">Cell membrane</keyword>
<gene>
    <name evidence="10" type="ORF">V9T40_008421</name>
</gene>
<evidence type="ECO:0000256" key="3">
    <source>
        <dbReference type="ARBA" id="ARBA00022729"/>
    </source>
</evidence>
<evidence type="ECO:0000259" key="9">
    <source>
        <dbReference type="PROSITE" id="PS50835"/>
    </source>
</evidence>
<dbReference type="GO" id="GO:0005886">
    <property type="term" value="C:plasma membrane"/>
    <property type="evidence" value="ECO:0007669"/>
    <property type="project" value="UniProtKB-SubCell"/>
</dbReference>
<keyword evidence="4" id="KW-0677">Repeat</keyword>
<dbReference type="PROSITE" id="PS50835">
    <property type="entry name" value="IG_LIKE"/>
    <property type="match status" value="2"/>
</dbReference>
<dbReference type="InterPro" id="IPR003599">
    <property type="entry name" value="Ig_sub"/>
</dbReference>
<feature type="domain" description="Ig-like" evidence="9">
    <location>
        <begin position="122"/>
        <end position="220"/>
    </location>
</feature>
<proteinExistence type="predicted"/>
<dbReference type="Proteomes" id="UP001367676">
    <property type="component" value="Unassembled WGS sequence"/>
</dbReference>
<dbReference type="FunFam" id="2.60.40.10:FF:000328">
    <property type="entry name" value="CLUMA_CG000981, isoform A"/>
    <property type="match status" value="1"/>
</dbReference>
<dbReference type="InterPro" id="IPR003598">
    <property type="entry name" value="Ig_sub2"/>
</dbReference>
<evidence type="ECO:0000256" key="5">
    <source>
        <dbReference type="ARBA" id="ARBA00023136"/>
    </source>
</evidence>
<dbReference type="SMART" id="SM00408">
    <property type="entry name" value="IGc2"/>
    <property type="match status" value="2"/>
</dbReference>
<reference evidence="10 11" key="1">
    <citation type="submission" date="2024-03" db="EMBL/GenBank/DDBJ databases">
        <title>Adaptation during the transition from Ophiocordyceps entomopathogen to insect associate is accompanied by gene loss and intensified selection.</title>
        <authorList>
            <person name="Ward C.M."/>
            <person name="Onetto C.A."/>
            <person name="Borneman A.R."/>
        </authorList>
    </citation>
    <scope>NUCLEOTIDE SEQUENCE [LARGE SCALE GENOMIC DNA]</scope>
    <source>
        <strain evidence="10">AWRI1</strain>
        <tissue evidence="10">Single Adult Female</tissue>
    </source>
</reference>